<dbReference type="AlphaFoldDB" id="A0A1M5QLA4"/>
<gene>
    <name evidence="3" type="ORF">SAMN04488068_2693</name>
</gene>
<dbReference type="NCBIfam" id="NF008737">
    <property type="entry name" value="PRK11767.1"/>
    <property type="match status" value="1"/>
</dbReference>
<dbReference type="Proteomes" id="UP000199758">
    <property type="component" value="Unassembled WGS sequence"/>
</dbReference>
<dbReference type="OrthoDB" id="9784270at2"/>
<dbReference type="InterPro" id="IPR056174">
    <property type="entry name" value="SpoVR_N"/>
</dbReference>
<dbReference type="Pfam" id="PF04293">
    <property type="entry name" value="SpoVR"/>
    <property type="match status" value="1"/>
</dbReference>
<protein>
    <submittedName>
        <fullName evidence="3">Stage V sporulation protein SpoVR/YcgB, involved in spore cortex formation</fullName>
    </submittedName>
</protein>
<sequence length="505" mass="58952">MNALQPTSGPLSTGAEWNFELLETYDHAIADIALNEYHLDIYPNQIEVIASEQMLDAYASLGLPIGYPHWSYGKEFIRNEQMYRKGQRGLAYEIVINSNPCIAYLMEENSLPMQALVIAHACYGHNSFFKGNYLFKQWTNADAIIDYMVFARNFVMKCEERYGHGAVEDVLDSCHALMSHGVDRYRQPTPLSADEERLRQREREDYAWKQYDEIWRTLPSRNAGAGDKRGNEPNYPPEPQENLLYFVEKHAPKLEPWQREIVRIVRKMAQYFYPQGLTKVMNEGWATFWHYTLLNRLYDKGQVDDGFMLEVLTSHTNVVTQRGFDQRGYGGINPYALGFAMMTDIRRICENPTDEDRDWFPDIAGGDWLKVLDFAMRNYKDESFIGQFLSPRLIREFHLFAIADHARDEHLLVDSIHNEQGYRRVRQLLSQQYNRDGLVPDIQVTRYDHRGDRSLTLTHRRHRGRPLDDSASEVMKHLARLWGFTVRLQTQDDSGKVVDQQETRA</sequence>
<accession>A0A1M5QLA4</accession>
<dbReference type="STRING" id="490188.SAMN04488068_2693"/>
<proteinExistence type="predicted"/>
<name>A0A1M5QLA4_9GAMM</name>
<feature type="domain" description="SpoVR protein-like N-terminal" evidence="1">
    <location>
        <begin position="16"/>
        <end position="435"/>
    </location>
</feature>
<dbReference type="PANTHER" id="PTHR30029">
    <property type="entry name" value="STAGE V SPORULATION PROTEIN R"/>
    <property type="match status" value="1"/>
</dbReference>
<dbReference type="InterPro" id="IPR057008">
    <property type="entry name" value="SpoVR-like_C"/>
</dbReference>
<dbReference type="PANTHER" id="PTHR30029:SF2">
    <property type="entry name" value="STAGE V SPORULATION PROTEIN R"/>
    <property type="match status" value="1"/>
</dbReference>
<dbReference type="InterPro" id="IPR057270">
    <property type="entry name" value="Ycgb-like"/>
</dbReference>
<dbReference type="RefSeq" id="WP_072898178.1">
    <property type="nucleotide sequence ID" value="NZ_FQWZ01000006.1"/>
</dbReference>
<dbReference type="Pfam" id="PF24755">
    <property type="entry name" value="SpoVR_C"/>
    <property type="match status" value="1"/>
</dbReference>
<dbReference type="EMBL" id="FQWZ01000006">
    <property type="protein sequence ID" value="SHH14877.1"/>
    <property type="molecule type" value="Genomic_DNA"/>
</dbReference>
<feature type="domain" description="SpoVR-like C-terminal" evidence="2">
    <location>
        <begin position="440"/>
        <end position="493"/>
    </location>
</feature>
<evidence type="ECO:0000259" key="2">
    <source>
        <dbReference type="Pfam" id="PF24755"/>
    </source>
</evidence>
<evidence type="ECO:0000313" key="3">
    <source>
        <dbReference type="EMBL" id="SHH14877.1"/>
    </source>
</evidence>
<reference evidence="3 4" key="1">
    <citation type="submission" date="2016-11" db="EMBL/GenBank/DDBJ databases">
        <authorList>
            <person name="Jaros S."/>
            <person name="Januszkiewicz K."/>
            <person name="Wedrychowicz H."/>
        </authorList>
    </citation>
    <scope>NUCLEOTIDE SEQUENCE [LARGE SCALE GENOMIC DNA]</scope>
    <source>
        <strain evidence="3 4">CGMCC 1.7049</strain>
    </source>
</reference>
<evidence type="ECO:0000259" key="1">
    <source>
        <dbReference type="Pfam" id="PF04293"/>
    </source>
</evidence>
<organism evidence="3 4">
    <name type="scientific">Hydrocarboniphaga daqingensis</name>
    <dbReference type="NCBI Taxonomy" id="490188"/>
    <lineage>
        <taxon>Bacteria</taxon>
        <taxon>Pseudomonadati</taxon>
        <taxon>Pseudomonadota</taxon>
        <taxon>Gammaproteobacteria</taxon>
        <taxon>Nevskiales</taxon>
        <taxon>Nevskiaceae</taxon>
        <taxon>Hydrocarboniphaga</taxon>
    </lineage>
</organism>
<keyword evidence="4" id="KW-1185">Reference proteome</keyword>
<evidence type="ECO:0000313" key="4">
    <source>
        <dbReference type="Proteomes" id="UP000199758"/>
    </source>
</evidence>
<dbReference type="InterPro" id="IPR007390">
    <property type="entry name" value="Spore_V_R"/>
</dbReference>